<evidence type="ECO:0000313" key="5">
    <source>
        <dbReference type="Proteomes" id="UP001497416"/>
    </source>
</evidence>
<evidence type="ECO:0000313" key="4">
    <source>
        <dbReference type="EMBL" id="CAL2091319.1"/>
    </source>
</evidence>
<feature type="transmembrane region" description="Helical" evidence="1">
    <location>
        <begin position="816"/>
        <end position="834"/>
    </location>
</feature>
<protein>
    <submittedName>
        <fullName evidence="4">CHAT domain-containing protein</fullName>
    </submittedName>
</protein>
<keyword evidence="1" id="KW-1133">Transmembrane helix</keyword>
<keyword evidence="2" id="KW-0732">Signal</keyword>
<dbReference type="InterPro" id="IPR024983">
    <property type="entry name" value="CHAT_dom"/>
</dbReference>
<organism evidence="4 5">
    <name type="scientific">Tenacibaculum platacis</name>
    <dbReference type="NCBI Taxonomy" id="3137852"/>
    <lineage>
        <taxon>Bacteria</taxon>
        <taxon>Pseudomonadati</taxon>
        <taxon>Bacteroidota</taxon>
        <taxon>Flavobacteriia</taxon>
        <taxon>Flavobacteriales</taxon>
        <taxon>Flavobacteriaceae</taxon>
        <taxon>Tenacibaculum</taxon>
    </lineage>
</organism>
<comment type="caution">
    <text evidence="4">The sequence shown here is derived from an EMBL/GenBank/DDBJ whole genome shotgun (WGS) entry which is preliminary data.</text>
</comment>
<keyword evidence="5" id="KW-1185">Reference proteome</keyword>
<keyword evidence="1" id="KW-0472">Membrane</keyword>
<dbReference type="EMBL" id="CAXIXY010000006">
    <property type="protein sequence ID" value="CAL2091319.1"/>
    <property type="molecule type" value="Genomic_DNA"/>
</dbReference>
<feature type="chain" id="PRO_5047279499" evidence="2">
    <location>
        <begin position="19"/>
        <end position="838"/>
    </location>
</feature>
<dbReference type="Gene3D" id="1.25.40.10">
    <property type="entry name" value="Tetratricopeptide repeat domain"/>
    <property type="match status" value="1"/>
</dbReference>
<name>A0ABM9P4P9_9FLAO</name>
<gene>
    <name evidence="4" type="ORF">T190607A01A_40188</name>
</gene>
<dbReference type="RefSeq" id="WP_348713117.1">
    <property type="nucleotide sequence ID" value="NZ_CAXIXY010000006.1"/>
</dbReference>
<sequence length="838" mass="97150">MRKILLFLVSIISFSVSAQELEKSIYNALDEFLKNRSDAALKKLNKKEVVFENQVGNSDEHLALVILQCNKAFFLKENGLLQQAMYSYEKARKRFTDQNLQNYDIIEYCLKPLGNLYIQTKDYVNAENTIKYYISVAEKEHKQSQKIAGIINLLALYQSVNKHKVVVKIASETLNLYQVDEDQKKNLENIRNYSLLLMNANNEEVSSNYLNYIKFLKSGDFHKAKLFFERAKKERSIKISIRDKVKYLLEEAQLQLLLKNSVAANIILDEVLINLIPTYQHGNHITQDHLYAESLLIDVFDMKASLSSTIENSLDNYNLSFYVSDLLERNISVEETKILLQSEKRKRSEKCIQLLLQDYEENRTIELLEKAFNYANKGKASSLKDRLMQKRIRKKYPNDSLLKIEESLKRQQVKLTSIILSLQKEELSMDSIQKMYNQYSKLGVQLKEVSASIREKYANDFNEEVSLFKIQQKLKDKETALVNHFFGEKNLYQFVISSENIKVNTIKVTSELKKNILDYISFFNSPSAINNNVSDYILKSYNFYKKLRFDELKKYKNITLITDGLLNFIPFETLLSKKTDDLYFENMPFLMKDHKIAYAFNTNMFLNSNGNLDSKSVTGFFPVFKGTIKELSYSLNEANVIEKEYKSEIYKNEKATKDKFIETSKEAEILHVSTHSRNTGVISEAYLEFYDEKLYLNDLYSLECNADLVVLSACDTGIGTLVKGEGAMSIARGFSYIGVENLMFTLWEINDKSTSEVIQSFYTSLKEINTIDDASRTAKLKYLNNPEIENAYKSPYYWGAFVYYGSISENQNTSQLFYVILGVVILIIIFLQIAKKKF</sequence>
<keyword evidence="1" id="KW-0812">Transmembrane</keyword>
<evidence type="ECO:0000256" key="1">
    <source>
        <dbReference type="SAM" id="Phobius"/>
    </source>
</evidence>
<evidence type="ECO:0000256" key="2">
    <source>
        <dbReference type="SAM" id="SignalP"/>
    </source>
</evidence>
<feature type="domain" description="CHAT" evidence="3">
    <location>
        <begin position="552"/>
        <end position="806"/>
    </location>
</feature>
<dbReference type="Proteomes" id="UP001497416">
    <property type="component" value="Unassembled WGS sequence"/>
</dbReference>
<dbReference type="InterPro" id="IPR011990">
    <property type="entry name" value="TPR-like_helical_dom_sf"/>
</dbReference>
<dbReference type="Pfam" id="PF12770">
    <property type="entry name" value="CHAT"/>
    <property type="match status" value="1"/>
</dbReference>
<evidence type="ECO:0000259" key="3">
    <source>
        <dbReference type="Pfam" id="PF12770"/>
    </source>
</evidence>
<accession>A0ABM9P4P9</accession>
<feature type="signal peptide" evidence="2">
    <location>
        <begin position="1"/>
        <end position="18"/>
    </location>
</feature>
<reference evidence="4 5" key="1">
    <citation type="submission" date="2024-05" db="EMBL/GenBank/DDBJ databases">
        <authorList>
            <person name="Duchaud E."/>
        </authorList>
    </citation>
    <scope>NUCLEOTIDE SEQUENCE [LARGE SCALE GENOMIC DNA]</scope>
    <source>
        <strain evidence="4">Ena-SAMPLE-TAB-13-05-2024-13:56:06:370-140302</strain>
    </source>
</reference>
<proteinExistence type="predicted"/>